<feature type="transmembrane region" description="Helical" evidence="11">
    <location>
        <begin position="34"/>
        <end position="52"/>
    </location>
</feature>
<dbReference type="GO" id="GO:0006661">
    <property type="term" value="P:phosphatidylinositol biosynthetic process"/>
    <property type="evidence" value="ECO:0007669"/>
    <property type="project" value="TreeGrafter"/>
</dbReference>
<gene>
    <name evidence="12" type="ORF">J437_LFUL000642</name>
</gene>
<evidence type="ECO:0000256" key="4">
    <source>
        <dbReference type="ARBA" id="ARBA00022679"/>
    </source>
</evidence>
<dbReference type="InterPro" id="IPR004299">
    <property type="entry name" value="MBOAT_fam"/>
</dbReference>
<dbReference type="GO" id="GO:0016020">
    <property type="term" value="C:membrane"/>
    <property type="evidence" value="ECO:0007669"/>
    <property type="project" value="UniProtKB-SubCell"/>
</dbReference>
<dbReference type="GO" id="GO:0044233">
    <property type="term" value="C:mitochondria-associated endoplasmic reticulum membrane contact site"/>
    <property type="evidence" value="ECO:0007669"/>
    <property type="project" value="TreeGrafter"/>
</dbReference>
<comment type="caution">
    <text evidence="12">The sequence shown here is derived from an EMBL/GenBank/DDBJ whole genome shotgun (WGS) entry which is preliminary data.</text>
</comment>
<evidence type="ECO:0000313" key="12">
    <source>
        <dbReference type="EMBL" id="KAG8226559.1"/>
    </source>
</evidence>
<evidence type="ECO:0000256" key="3">
    <source>
        <dbReference type="ARBA" id="ARBA00010323"/>
    </source>
</evidence>
<proteinExistence type="inferred from homology"/>
<accession>A0A8K0K2U6</accession>
<comment type="similarity">
    <text evidence="3">Belongs to the membrane-bound acyltransferase family.</text>
</comment>
<name>A0A8K0K2U6_LADFU</name>
<dbReference type="PANTHER" id="PTHR13906">
    <property type="entry name" value="PORCUPINE"/>
    <property type="match status" value="1"/>
</dbReference>
<feature type="transmembrane region" description="Helical" evidence="11">
    <location>
        <begin position="6"/>
        <end position="22"/>
    </location>
</feature>
<reference evidence="12" key="1">
    <citation type="submission" date="2013-04" db="EMBL/GenBank/DDBJ databases">
        <authorList>
            <person name="Qu J."/>
            <person name="Murali S.C."/>
            <person name="Bandaranaike D."/>
            <person name="Bellair M."/>
            <person name="Blankenburg K."/>
            <person name="Chao H."/>
            <person name="Dinh H."/>
            <person name="Doddapaneni H."/>
            <person name="Downs B."/>
            <person name="Dugan-Rocha S."/>
            <person name="Elkadiri S."/>
            <person name="Gnanaolivu R.D."/>
            <person name="Hernandez B."/>
            <person name="Javaid M."/>
            <person name="Jayaseelan J.C."/>
            <person name="Lee S."/>
            <person name="Li M."/>
            <person name="Ming W."/>
            <person name="Munidasa M."/>
            <person name="Muniz J."/>
            <person name="Nguyen L."/>
            <person name="Ongeri F."/>
            <person name="Osuji N."/>
            <person name="Pu L.-L."/>
            <person name="Puazo M."/>
            <person name="Qu C."/>
            <person name="Quiroz J."/>
            <person name="Raj R."/>
            <person name="Weissenberger G."/>
            <person name="Xin Y."/>
            <person name="Zou X."/>
            <person name="Han Y."/>
            <person name="Richards S."/>
            <person name="Worley K."/>
            <person name="Muzny D."/>
            <person name="Gibbs R."/>
        </authorList>
    </citation>
    <scope>NUCLEOTIDE SEQUENCE</scope>
    <source>
        <strain evidence="12">Sampled in the wild</strain>
    </source>
</reference>
<feature type="non-terminal residue" evidence="12">
    <location>
        <position position="1"/>
    </location>
</feature>
<sequence length="285" mass="32795">MEWDDVIYLGLLLISIGFGHFIRQVENAESKKWISTLTGILLVYIVSGVHIIHPVICTLINGLIITYFRSASCHLLSFFFTFGHLIFFRTTIYFGIGYPPAHTNAVQMMLTLKLVGLAFEVYDACKLKKKIDTLSVEDQWCPTMPLPGFMDVFHYSFCYAGVLTGPYFRYRTYLDFLYSPFSRQAPCLEATSQKLMYVPMYSTLFLISGYMFPLKFTEDEEFYTDHSALYRMWYLTPTFFNFRMRIYTGFVLSECACIMAGLGAYPKIGDSKPGRGPANYVLVKQ</sequence>
<evidence type="ECO:0000256" key="6">
    <source>
        <dbReference type="ARBA" id="ARBA00022989"/>
    </source>
</evidence>
<feature type="transmembrane region" description="Helical" evidence="11">
    <location>
        <begin position="64"/>
        <end position="88"/>
    </location>
</feature>
<keyword evidence="4" id="KW-0808">Transferase</keyword>
<evidence type="ECO:0000256" key="1">
    <source>
        <dbReference type="ARBA" id="ARBA00004141"/>
    </source>
</evidence>
<comment type="pathway">
    <text evidence="2">Lipid metabolism; phospholipid metabolism.</text>
</comment>
<keyword evidence="6 11" id="KW-1133">Transmembrane helix</keyword>
<dbReference type="InterPro" id="IPR049941">
    <property type="entry name" value="LPLAT_7/PORCN-like"/>
</dbReference>
<feature type="transmembrane region" description="Helical" evidence="11">
    <location>
        <begin position="195"/>
        <end position="212"/>
    </location>
</feature>
<evidence type="ECO:0000256" key="5">
    <source>
        <dbReference type="ARBA" id="ARBA00022692"/>
    </source>
</evidence>
<organism evidence="12 13">
    <name type="scientific">Ladona fulva</name>
    <name type="common">Scarce chaser dragonfly</name>
    <name type="synonym">Libellula fulva</name>
    <dbReference type="NCBI Taxonomy" id="123851"/>
    <lineage>
        <taxon>Eukaryota</taxon>
        <taxon>Metazoa</taxon>
        <taxon>Ecdysozoa</taxon>
        <taxon>Arthropoda</taxon>
        <taxon>Hexapoda</taxon>
        <taxon>Insecta</taxon>
        <taxon>Pterygota</taxon>
        <taxon>Palaeoptera</taxon>
        <taxon>Odonata</taxon>
        <taxon>Epiprocta</taxon>
        <taxon>Anisoptera</taxon>
        <taxon>Libelluloidea</taxon>
        <taxon>Libellulidae</taxon>
        <taxon>Ladona</taxon>
    </lineage>
</organism>
<evidence type="ECO:0000313" key="13">
    <source>
        <dbReference type="Proteomes" id="UP000792457"/>
    </source>
</evidence>
<dbReference type="EMBL" id="KZ308287">
    <property type="protein sequence ID" value="KAG8226559.1"/>
    <property type="molecule type" value="Genomic_DNA"/>
</dbReference>
<dbReference type="PANTHER" id="PTHR13906:SF16">
    <property type="entry name" value="LYSOPHOSPHOLIPID ACYLTRANSFERASE 7"/>
    <property type="match status" value="1"/>
</dbReference>
<evidence type="ECO:0000256" key="8">
    <source>
        <dbReference type="ARBA" id="ARBA00023315"/>
    </source>
</evidence>
<dbReference type="GO" id="GO:0030258">
    <property type="term" value="P:lipid modification"/>
    <property type="evidence" value="ECO:0007669"/>
    <property type="project" value="TreeGrafter"/>
</dbReference>
<evidence type="ECO:0000256" key="2">
    <source>
        <dbReference type="ARBA" id="ARBA00005074"/>
    </source>
</evidence>
<evidence type="ECO:0000256" key="9">
    <source>
        <dbReference type="ARBA" id="ARBA00025707"/>
    </source>
</evidence>
<dbReference type="Proteomes" id="UP000792457">
    <property type="component" value="Unassembled WGS sequence"/>
</dbReference>
<comment type="subcellular location">
    <subcellularLocation>
        <location evidence="1">Membrane</location>
        <topology evidence="1">Multi-pass membrane protein</topology>
    </subcellularLocation>
</comment>
<keyword evidence="5 11" id="KW-0812">Transmembrane</keyword>
<protein>
    <recommendedName>
        <fullName evidence="10">Lysophospholipid acyltransferase 7</fullName>
    </recommendedName>
</protein>
<keyword evidence="13" id="KW-1185">Reference proteome</keyword>
<evidence type="ECO:0000256" key="11">
    <source>
        <dbReference type="SAM" id="Phobius"/>
    </source>
</evidence>
<dbReference type="OrthoDB" id="7663182at2759"/>
<evidence type="ECO:0000256" key="7">
    <source>
        <dbReference type="ARBA" id="ARBA00023136"/>
    </source>
</evidence>
<dbReference type="Pfam" id="PF03062">
    <property type="entry name" value="MBOAT"/>
    <property type="match status" value="1"/>
</dbReference>
<keyword evidence="8" id="KW-0012">Acyltransferase</keyword>
<evidence type="ECO:0000256" key="10">
    <source>
        <dbReference type="ARBA" id="ARBA00093678"/>
    </source>
</evidence>
<dbReference type="GO" id="GO:0071617">
    <property type="term" value="F:lysophospholipid acyltransferase activity"/>
    <property type="evidence" value="ECO:0007669"/>
    <property type="project" value="TreeGrafter"/>
</dbReference>
<keyword evidence="7 11" id="KW-0472">Membrane</keyword>
<dbReference type="AlphaFoldDB" id="A0A8K0K2U6"/>
<feature type="transmembrane region" description="Helical" evidence="11">
    <location>
        <begin position="246"/>
        <end position="265"/>
    </location>
</feature>
<comment type="pathway">
    <text evidence="9">Phospholipid metabolism.</text>
</comment>
<reference evidence="12" key="2">
    <citation type="submission" date="2017-10" db="EMBL/GenBank/DDBJ databases">
        <title>Ladona fulva Genome sequencing and assembly.</title>
        <authorList>
            <person name="Murali S."/>
            <person name="Richards S."/>
            <person name="Bandaranaike D."/>
            <person name="Bellair M."/>
            <person name="Blankenburg K."/>
            <person name="Chao H."/>
            <person name="Dinh H."/>
            <person name="Doddapaneni H."/>
            <person name="Dugan-Rocha S."/>
            <person name="Elkadiri S."/>
            <person name="Gnanaolivu R."/>
            <person name="Hernandez B."/>
            <person name="Skinner E."/>
            <person name="Javaid M."/>
            <person name="Lee S."/>
            <person name="Li M."/>
            <person name="Ming W."/>
            <person name="Munidasa M."/>
            <person name="Muniz J."/>
            <person name="Nguyen L."/>
            <person name="Hughes D."/>
            <person name="Osuji N."/>
            <person name="Pu L.-L."/>
            <person name="Puazo M."/>
            <person name="Qu C."/>
            <person name="Quiroz J."/>
            <person name="Raj R."/>
            <person name="Weissenberger G."/>
            <person name="Xin Y."/>
            <person name="Zou X."/>
            <person name="Han Y."/>
            <person name="Worley K."/>
            <person name="Muzny D."/>
            <person name="Gibbs R."/>
        </authorList>
    </citation>
    <scope>NUCLEOTIDE SEQUENCE</scope>
    <source>
        <strain evidence="12">Sampled in the wild</strain>
    </source>
</reference>